<dbReference type="InterPro" id="IPR004843">
    <property type="entry name" value="Calcineurin-like_PHP"/>
</dbReference>
<reference evidence="2 3" key="1">
    <citation type="submission" date="2020-11" db="EMBL/GenBank/DDBJ databases">
        <title>Actinomyces sp. ZJ750.</title>
        <authorList>
            <person name="Zhou J."/>
        </authorList>
    </citation>
    <scope>NUCLEOTIDE SEQUENCE [LARGE SCALE GENOMIC DNA]</scope>
    <source>
        <strain evidence="2 3">ZJ750</strain>
    </source>
</reference>
<keyword evidence="3" id="KW-1185">Reference proteome</keyword>
<dbReference type="EMBL" id="CP063989">
    <property type="protein sequence ID" value="QPL05954.1"/>
    <property type="molecule type" value="Genomic_DNA"/>
</dbReference>
<gene>
    <name evidence="2" type="ORF">ID810_03095</name>
</gene>
<protein>
    <submittedName>
        <fullName evidence="2">Metallophosphoesterase</fullName>
    </submittedName>
</protein>
<evidence type="ECO:0000259" key="1">
    <source>
        <dbReference type="Pfam" id="PF00149"/>
    </source>
</evidence>
<dbReference type="Proteomes" id="UP000594637">
    <property type="component" value="Chromosome"/>
</dbReference>
<dbReference type="SUPFAM" id="SSF56300">
    <property type="entry name" value="Metallo-dependent phosphatases"/>
    <property type="match status" value="1"/>
</dbReference>
<feature type="domain" description="Calcineurin-like phosphoesterase" evidence="1">
    <location>
        <begin position="6"/>
        <end position="235"/>
    </location>
</feature>
<name>A0A7T0LLG7_9ACTO</name>
<dbReference type="GO" id="GO:0016787">
    <property type="term" value="F:hydrolase activity"/>
    <property type="evidence" value="ECO:0007669"/>
    <property type="project" value="InterPro"/>
</dbReference>
<dbReference type="RefSeq" id="WP_166855205.1">
    <property type="nucleotide sequence ID" value="NZ_CP063989.1"/>
</dbReference>
<organism evidence="2 3">
    <name type="scientific">Actinomyces respiraculi</name>
    <dbReference type="NCBI Taxonomy" id="2744574"/>
    <lineage>
        <taxon>Bacteria</taxon>
        <taxon>Bacillati</taxon>
        <taxon>Actinomycetota</taxon>
        <taxon>Actinomycetes</taxon>
        <taxon>Actinomycetales</taxon>
        <taxon>Actinomycetaceae</taxon>
        <taxon>Actinomyces</taxon>
    </lineage>
</organism>
<dbReference type="KEGG" id="arep:ID810_03095"/>
<evidence type="ECO:0000313" key="3">
    <source>
        <dbReference type="Proteomes" id="UP000594637"/>
    </source>
</evidence>
<evidence type="ECO:0000313" key="2">
    <source>
        <dbReference type="EMBL" id="QPL05954.1"/>
    </source>
</evidence>
<proteinExistence type="predicted"/>
<accession>A0A7T0LLG7</accession>
<dbReference type="Gene3D" id="3.60.21.10">
    <property type="match status" value="1"/>
</dbReference>
<sequence>MARAAILVIGDTQYLFDGQRMRPDLLAQTFSRARDLAEQCQAGPILHVVHVGDVTEHGDRAECEAAVEVMGVGCQLLGVGATVVSGNHDIDQRSDDSRGPTPFLSAFGAQGELAHTLGAQAVDDGATIVPGPGGYSSWQVLEVPAPGTRARWDGERLGVLGLDWRPSAATLEWADDLLRTHRHLPTILITHDVAIHRRTRGGAPCGPGELTEHGQRINRMLADHDQVFLVLGGHEWPSTRVVDDGGREFHAVNYQDLPYGGAGAARLYCLNTDRGECEVISFAPTGHDEDLIRSVAARRRLALARPEDQFRFALPPALGGGSTPWQARGLDLLLDLDRRSNPAGACGNEAQEINLPLAGRYVIELRAALPASMPEGWQVLLSRLAHRAPAPDGSPEPLAALSLSTENFVGWQAYLARRPGSDDEPGWTETWQTSHELEVGSQVRIVVSGGTGDARQAASCGLWVDGDRVGRSDGQEILSLLPGPWRWRIGAGEYGGRPTDRFGGRITVLRVWGRADTEHRSAP</sequence>
<dbReference type="InterPro" id="IPR029052">
    <property type="entry name" value="Metallo-depent_PP-like"/>
</dbReference>
<dbReference type="Pfam" id="PF00149">
    <property type="entry name" value="Metallophos"/>
    <property type="match status" value="1"/>
</dbReference>
<dbReference type="AlphaFoldDB" id="A0A7T0LLG7"/>